<evidence type="ECO:0000259" key="5">
    <source>
        <dbReference type="PROSITE" id="PS50111"/>
    </source>
</evidence>
<feature type="domain" description="Methyl-accepting transducer" evidence="5">
    <location>
        <begin position="443"/>
        <end position="679"/>
    </location>
</feature>
<dbReference type="SMART" id="SM00304">
    <property type="entry name" value="HAMP"/>
    <property type="match status" value="1"/>
</dbReference>
<evidence type="ECO:0000256" key="2">
    <source>
        <dbReference type="ARBA" id="ARBA00029447"/>
    </source>
</evidence>
<dbReference type="SMART" id="SM00283">
    <property type="entry name" value="MA"/>
    <property type="match status" value="1"/>
</dbReference>
<keyword evidence="4" id="KW-1133">Transmembrane helix</keyword>
<accession>A0A179SCQ9</accession>
<sequence length="699" mass="71694">MTSLSLKSKLIAILAVLSFIALGTFGLGLLRSRQAWTASENITRLAKVDEILLSAMNGLRYELTYSSGVLKYDGQAAAVNAVRLSERRGEVDRGMDEVFERLRRIGPERAGLGEAAAAAAAYGRLRALRGEVDRQAARPRAERDPGVVAAVSTHIPAMLVTLDALATAIEQPIRAGDRQLADLIEIRRASWIVRGTAGDVGVAIGRALAARSPLTRQEAAAILVRYGQAEALFQQIDEAVRRLPDGAALAAAVAKARSTHFGGTYGEMVGPLLEAITGQYATALTSDGYTRVVVPALDTLQALPSLAVGQLARLAEAAEAEAQRAFAVNAALMAGVVLLTGLGAVVVVRGVTQPLDRMTAAINRLAAGDADAAIPDLGRRDEIGAVARGVEVFRHTLIRSRALEAETVEARADADTQRRATMRAMAEDFEGAVGGIVALVAGAATELQATARTMSGTAGATAIRSLAVATAAEQAAVNVGTVAAAAEELGQSVQEIGRQVRGAAGLARAAVGEAERTTALVQDLSAANARIGDVVGLISSIAGQTNLLALNATIEAARAGEAGRGFAVVAAEVKALAGQTARATEEITQQIGRIQGSTQQAVSAIAAIAGPIEEIDAVAVVLTDAVEQQGAATQAIVRNVAQAAGGTGEVTTNIAGVAGAAEQTEGAATRVLASASALQQEAARLGAEVERFLGTVRAA</sequence>
<feature type="transmembrane region" description="Helical" evidence="4">
    <location>
        <begin position="326"/>
        <end position="348"/>
    </location>
</feature>
<gene>
    <name evidence="7" type="ORF">A5481_09790</name>
</gene>
<proteinExistence type="inferred from homology"/>
<comment type="caution">
    <text evidence="7">The sequence shown here is derived from an EMBL/GenBank/DDBJ whole genome shotgun (WGS) entry which is preliminary data.</text>
</comment>
<reference evidence="7 8" key="1">
    <citation type="submission" date="2016-04" db="EMBL/GenBank/DDBJ databases">
        <authorList>
            <person name="Evans L.H."/>
            <person name="Alamgir A."/>
            <person name="Owens N."/>
            <person name="Weber N.D."/>
            <person name="Virtaneva K."/>
            <person name="Barbian K."/>
            <person name="Babar A."/>
            <person name="Rosenke K."/>
        </authorList>
    </citation>
    <scope>NUCLEOTIDE SEQUENCE [LARGE SCALE GENOMIC DNA]</scope>
    <source>
        <strain evidence="7 8">PMB02</strain>
    </source>
</reference>
<dbReference type="PANTHER" id="PTHR32089">
    <property type="entry name" value="METHYL-ACCEPTING CHEMOTAXIS PROTEIN MCPB"/>
    <property type="match status" value="1"/>
</dbReference>
<evidence type="ECO:0008006" key="9">
    <source>
        <dbReference type="Google" id="ProtNLM"/>
    </source>
</evidence>
<evidence type="ECO:0000313" key="8">
    <source>
        <dbReference type="Proteomes" id="UP000078316"/>
    </source>
</evidence>
<dbReference type="CDD" id="cd06225">
    <property type="entry name" value="HAMP"/>
    <property type="match status" value="1"/>
</dbReference>
<dbReference type="InterPro" id="IPR003660">
    <property type="entry name" value="HAMP_dom"/>
</dbReference>
<dbReference type="GO" id="GO:0016020">
    <property type="term" value="C:membrane"/>
    <property type="evidence" value="ECO:0007669"/>
    <property type="project" value="InterPro"/>
</dbReference>
<dbReference type="GO" id="GO:0007165">
    <property type="term" value="P:signal transduction"/>
    <property type="evidence" value="ECO:0007669"/>
    <property type="project" value="UniProtKB-KW"/>
</dbReference>
<keyword evidence="1 3" id="KW-0807">Transducer</keyword>
<dbReference type="PANTHER" id="PTHR32089:SF112">
    <property type="entry name" value="LYSOZYME-LIKE PROTEIN-RELATED"/>
    <property type="match status" value="1"/>
</dbReference>
<dbReference type="Pfam" id="PF00672">
    <property type="entry name" value="HAMP"/>
    <property type="match status" value="1"/>
</dbReference>
<dbReference type="PROSITE" id="PS50885">
    <property type="entry name" value="HAMP"/>
    <property type="match status" value="1"/>
</dbReference>
<dbReference type="OrthoDB" id="3289104at2"/>
<dbReference type="STRING" id="427683.A5481_09790"/>
<keyword evidence="4" id="KW-0812">Transmembrane</keyword>
<dbReference type="Gene3D" id="1.10.287.950">
    <property type="entry name" value="Methyl-accepting chemotaxis protein"/>
    <property type="match status" value="1"/>
</dbReference>
<dbReference type="Pfam" id="PF00015">
    <property type="entry name" value="MCPsignal"/>
    <property type="match status" value="1"/>
</dbReference>
<comment type="similarity">
    <text evidence="2">Belongs to the methyl-accepting chemotaxis (MCP) protein family.</text>
</comment>
<dbReference type="EMBL" id="LWHQ01000017">
    <property type="protein sequence ID" value="OAS25202.1"/>
    <property type="molecule type" value="Genomic_DNA"/>
</dbReference>
<feature type="domain" description="HAMP" evidence="6">
    <location>
        <begin position="349"/>
        <end position="402"/>
    </location>
</feature>
<dbReference type="RefSeq" id="WP_048436125.1">
    <property type="nucleotide sequence ID" value="NZ_LWHQ01000017.1"/>
</dbReference>
<dbReference type="PROSITE" id="PS50111">
    <property type="entry name" value="CHEMOTAXIS_TRANSDUC_2"/>
    <property type="match status" value="1"/>
</dbReference>
<evidence type="ECO:0000256" key="1">
    <source>
        <dbReference type="ARBA" id="ARBA00023224"/>
    </source>
</evidence>
<name>A0A179SCQ9_9HYPH</name>
<evidence type="ECO:0000259" key="6">
    <source>
        <dbReference type="PROSITE" id="PS50885"/>
    </source>
</evidence>
<dbReference type="Proteomes" id="UP000078316">
    <property type="component" value="Unassembled WGS sequence"/>
</dbReference>
<evidence type="ECO:0000313" key="7">
    <source>
        <dbReference type="EMBL" id="OAS25202.1"/>
    </source>
</evidence>
<keyword evidence="4" id="KW-0472">Membrane</keyword>
<evidence type="ECO:0000256" key="4">
    <source>
        <dbReference type="SAM" id="Phobius"/>
    </source>
</evidence>
<evidence type="ECO:0000256" key="3">
    <source>
        <dbReference type="PROSITE-ProRule" id="PRU00284"/>
    </source>
</evidence>
<dbReference type="InterPro" id="IPR004089">
    <property type="entry name" value="MCPsignal_dom"/>
</dbReference>
<dbReference type="Gene3D" id="6.10.340.10">
    <property type="match status" value="1"/>
</dbReference>
<protein>
    <recommendedName>
        <fullName evidence="9">Chemotaxis protein</fullName>
    </recommendedName>
</protein>
<organism evidence="7 8">
    <name type="scientific">Methylobacterium platani</name>
    <dbReference type="NCBI Taxonomy" id="427683"/>
    <lineage>
        <taxon>Bacteria</taxon>
        <taxon>Pseudomonadati</taxon>
        <taxon>Pseudomonadota</taxon>
        <taxon>Alphaproteobacteria</taxon>
        <taxon>Hyphomicrobiales</taxon>
        <taxon>Methylobacteriaceae</taxon>
        <taxon>Methylobacterium</taxon>
    </lineage>
</organism>
<dbReference type="AlphaFoldDB" id="A0A179SCQ9"/>
<dbReference type="SUPFAM" id="SSF58104">
    <property type="entry name" value="Methyl-accepting chemotaxis protein (MCP) signaling domain"/>
    <property type="match status" value="1"/>
</dbReference>